<evidence type="ECO:0000313" key="4">
    <source>
        <dbReference type="Proteomes" id="UP000736672"/>
    </source>
</evidence>
<accession>A0A9P9GFZ7</accession>
<evidence type="ECO:0000256" key="2">
    <source>
        <dbReference type="SAM" id="MobiDB-lite"/>
    </source>
</evidence>
<dbReference type="AlphaFoldDB" id="A0A9P9GFZ7"/>
<feature type="region of interest" description="Disordered" evidence="2">
    <location>
        <begin position="1"/>
        <end position="77"/>
    </location>
</feature>
<comment type="caution">
    <text evidence="3">The sequence shown here is derived from an EMBL/GenBank/DDBJ whole genome shotgun (WGS) entry which is preliminary data.</text>
</comment>
<keyword evidence="1" id="KW-0175">Coiled coil</keyword>
<gene>
    <name evidence="3" type="ORF">B0J15DRAFT_470877</name>
</gene>
<name>A0A9P9GFZ7_FUSSL</name>
<feature type="compositionally biased region" description="Polar residues" evidence="2">
    <location>
        <begin position="50"/>
        <end position="62"/>
    </location>
</feature>
<protein>
    <submittedName>
        <fullName evidence="3">Uncharacterized protein</fullName>
    </submittedName>
</protein>
<dbReference type="EMBL" id="JAGTJS010000022">
    <property type="protein sequence ID" value="KAH7237845.1"/>
    <property type="molecule type" value="Genomic_DNA"/>
</dbReference>
<keyword evidence="4" id="KW-1185">Reference proteome</keyword>
<evidence type="ECO:0000313" key="3">
    <source>
        <dbReference type="EMBL" id="KAH7237845.1"/>
    </source>
</evidence>
<reference evidence="3" key="1">
    <citation type="journal article" date="2021" name="Nat. Commun.">
        <title>Genetic determinants of endophytism in the Arabidopsis root mycobiome.</title>
        <authorList>
            <person name="Mesny F."/>
            <person name="Miyauchi S."/>
            <person name="Thiergart T."/>
            <person name="Pickel B."/>
            <person name="Atanasova L."/>
            <person name="Karlsson M."/>
            <person name="Huettel B."/>
            <person name="Barry K.W."/>
            <person name="Haridas S."/>
            <person name="Chen C."/>
            <person name="Bauer D."/>
            <person name="Andreopoulos W."/>
            <person name="Pangilinan J."/>
            <person name="LaButti K."/>
            <person name="Riley R."/>
            <person name="Lipzen A."/>
            <person name="Clum A."/>
            <person name="Drula E."/>
            <person name="Henrissat B."/>
            <person name="Kohler A."/>
            <person name="Grigoriev I.V."/>
            <person name="Martin F.M."/>
            <person name="Hacquard S."/>
        </authorList>
    </citation>
    <scope>NUCLEOTIDE SEQUENCE</scope>
    <source>
        <strain evidence="3">FSSC 5 MPI-SDFR-AT-0091</strain>
    </source>
</reference>
<proteinExistence type="predicted"/>
<sequence length="222" mass="24382">MSQQTAGTALRVHSLLNPTQDSEDAESTGGNSKYEPPNAHSLSNEDRGLTASTHITSGSRPTVQPFGPGRSMPATLPTTSIGFMVPLGGSSLVNTSQAMNSPLPAIDDLRQRSRLEQHFMTLSKGQDYNRWTPNLPLALPGLSRTNIDCCNIALSAVHGVSEAHVHPPPTTTLSPQNAHGFKIHPHTPEEKLKELNELHEEKKKWEEKMKEVEEEKKELEEK</sequence>
<evidence type="ECO:0000256" key="1">
    <source>
        <dbReference type="SAM" id="Coils"/>
    </source>
</evidence>
<feature type="coiled-coil region" evidence="1">
    <location>
        <begin position="195"/>
        <end position="222"/>
    </location>
</feature>
<dbReference type="Proteomes" id="UP000736672">
    <property type="component" value="Unassembled WGS sequence"/>
</dbReference>
<organism evidence="3 4">
    <name type="scientific">Fusarium solani</name>
    <name type="common">Filamentous fungus</name>
    <dbReference type="NCBI Taxonomy" id="169388"/>
    <lineage>
        <taxon>Eukaryota</taxon>
        <taxon>Fungi</taxon>
        <taxon>Dikarya</taxon>
        <taxon>Ascomycota</taxon>
        <taxon>Pezizomycotina</taxon>
        <taxon>Sordariomycetes</taxon>
        <taxon>Hypocreomycetidae</taxon>
        <taxon>Hypocreales</taxon>
        <taxon>Nectriaceae</taxon>
        <taxon>Fusarium</taxon>
        <taxon>Fusarium solani species complex</taxon>
    </lineage>
</organism>